<evidence type="ECO:0000256" key="1">
    <source>
        <dbReference type="ARBA" id="ARBA00022980"/>
    </source>
</evidence>
<feature type="domain" description="Ribosomal protein eL8/eL30/eS12/Gadd45" evidence="3">
    <location>
        <begin position="18"/>
        <end position="98"/>
    </location>
</feature>
<dbReference type="EMBL" id="CP119062">
    <property type="protein sequence ID" value="WEL37835.1"/>
    <property type="molecule type" value="Genomic_DNA"/>
</dbReference>
<dbReference type="Gene3D" id="3.30.1330.30">
    <property type="match status" value="1"/>
</dbReference>
<dbReference type="InterPro" id="IPR004038">
    <property type="entry name" value="Ribosomal_eL8/eL30/eS12/Gad45"/>
</dbReference>
<evidence type="ECO:0000313" key="6">
    <source>
        <dbReference type="Proteomes" id="UP001059546"/>
    </source>
</evidence>
<evidence type="ECO:0000313" key="7">
    <source>
        <dbReference type="Proteomes" id="UP001217963"/>
    </source>
</evidence>
<dbReference type="PANTHER" id="PTHR11843">
    <property type="entry name" value="40S RIBOSOMAL PROTEIN S12"/>
    <property type="match status" value="1"/>
</dbReference>
<dbReference type="SUPFAM" id="SSF55315">
    <property type="entry name" value="L30e-like"/>
    <property type="match status" value="1"/>
</dbReference>
<dbReference type="GO" id="GO:0005840">
    <property type="term" value="C:ribosome"/>
    <property type="evidence" value="ECO:0007669"/>
    <property type="project" value="UniProtKB-KW"/>
</dbReference>
<keyword evidence="1 4" id="KW-0689">Ribosomal protein</keyword>
<keyword evidence="7" id="KW-1185">Reference proteome</keyword>
<proteinExistence type="predicted"/>
<dbReference type="Proteomes" id="UP001059546">
    <property type="component" value="Chromosome I"/>
</dbReference>
<protein>
    <submittedName>
        <fullName evidence="4">Ribosomal protein S12</fullName>
    </submittedName>
</protein>
<reference evidence="4" key="1">
    <citation type="submission" date="2021-05" db="EMBL/GenBank/DDBJ databases">
        <title>Encephalitozoon hellem ATCC 50604 Complete Genome.</title>
        <authorList>
            <person name="Mascarenhas dos Santos A.C."/>
            <person name="Julian A.T."/>
            <person name="Pombert J.-F."/>
        </authorList>
    </citation>
    <scope>NUCLEOTIDE SEQUENCE</scope>
    <source>
        <strain evidence="4">ATCC 50604</strain>
    </source>
</reference>
<evidence type="ECO:0000313" key="4">
    <source>
        <dbReference type="EMBL" id="UTX42393.1"/>
    </source>
</evidence>
<sequence length="133" mass="14562">MSEVQEPMMESEMTLQEALSKVCKVSRTYCRLSRGARETSKKMLAGNMRFVMLAKDAEPRIAKLITLLAKKKDIPIISIESRLELGKIVGVENVSSSGKVRSKGCCVAGIQDYCEQTTEAGYVQAALLRGVSS</sequence>
<evidence type="ECO:0000259" key="3">
    <source>
        <dbReference type="Pfam" id="PF01248"/>
    </source>
</evidence>
<keyword evidence="2" id="KW-0687">Ribonucleoprotein</keyword>
<accession>A0A9Q9CAM5</accession>
<dbReference type="Pfam" id="PF01248">
    <property type="entry name" value="Ribosomal_L7Ae"/>
    <property type="match status" value="1"/>
</dbReference>
<dbReference type="GO" id="GO:1990904">
    <property type="term" value="C:ribonucleoprotein complex"/>
    <property type="evidence" value="ECO:0007669"/>
    <property type="project" value="UniProtKB-KW"/>
</dbReference>
<dbReference type="InterPro" id="IPR029064">
    <property type="entry name" value="Ribosomal_eL30-like_sf"/>
</dbReference>
<evidence type="ECO:0000256" key="2">
    <source>
        <dbReference type="ARBA" id="ARBA00023274"/>
    </source>
</evidence>
<dbReference type="EMBL" id="CP075147">
    <property type="protein sequence ID" value="UTX42393.1"/>
    <property type="molecule type" value="Genomic_DNA"/>
</dbReference>
<evidence type="ECO:0000313" key="5">
    <source>
        <dbReference type="EMBL" id="WEL37835.1"/>
    </source>
</evidence>
<reference evidence="5 7" key="2">
    <citation type="submission" date="2023-02" db="EMBL/GenBank/DDBJ databases">
        <title>Encephalitozoon hellem ATCC 50451 complete genome.</title>
        <authorList>
            <person name="Mascarenhas dos Santos A.C."/>
            <person name="Julian A.T."/>
            <person name="Pombert J.-F."/>
        </authorList>
    </citation>
    <scope>NUCLEOTIDE SEQUENCE [LARGE SCALE GENOMIC DNA]</scope>
    <source>
        <strain evidence="5 7">ATCC 50451</strain>
    </source>
</reference>
<organism evidence="4 6">
    <name type="scientific">Encephalitozoon hellem</name>
    <name type="common">Microsporidian parasite</name>
    <dbReference type="NCBI Taxonomy" id="27973"/>
    <lineage>
        <taxon>Eukaryota</taxon>
        <taxon>Fungi</taxon>
        <taxon>Fungi incertae sedis</taxon>
        <taxon>Microsporidia</taxon>
        <taxon>Unikaryonidae</taxon>
        <taxon>Encephalitozoon</taxon>
    </lineage>
</organism>
<gene>
    <name evidence="4" type="ORF">GPU96_01g00960</name>
    <name evidence="5" type="ORF">PFJ87_01g00890</name>
</gene>
<dbReference type="AlphaFoldDB" id="A0A9Q9CAM5"/>
<dbReference type="OrthoDB" id="10249311at2759"/>
<dbReference type="Proteomes" id="UP001217963">
    <property type="component" value="Chromosome I"/>
</dbReference>
<name>A0A9Q9CAM5_ENCHE</name>